<feature type="transmembrane region" description="Helical" evidence="8">
    <location>
        <begin position="854"/>
        <end position="874"/>
    </location>
</feature>
<dbReference type="Pfam" id="PF16178">
    <property type="entry name" value="Anoct_dimer"/>
    <property type="match status" value="1"/>
</dbReference>
<evidence type="ECO:0000256" key="3">
    <source>
        <dbReference type="ARBA" id="ARBA00022475"/>
    </source>
</evidence>
<dbReference type="InterPro" id="IPR007632">
    <property type="entry name" value="Anoctamin"/>
</dbReference>
<dbReference type="InterPro" id="IPR032394">
    <property type="entry name" value="Anoct_dimer"/>
</dbReference>
<reference evidence="13" key="1">
    <citation type="submission" date="2025-08" db="UniProtKB">
        <authorList>
            <consortium name="RefSeq"/>
        </authorList>
    </citation>
    <scope>IDENTIFICATION</scope>
    <source>
        <tissue evidence="13">Muscle</tissue>
    </source>
</reference>
<sequence>MAKSKKNWFSYYTFFRRSRKNKRSSPTGKSETAKAAEEQLSLNTSDKTPATMPRLGHYSEKYELNGPQTSKSKDTYGSFNARDDDDDSEFIIQRDQLNEVDRSPSSEHGIIMAPTLADDKGTYFRDGKRKIDFVLVYEEPIGEVFNTQAAQKASKKAYKHEAWRKKFMSNLRKAGLDMEEEVVESEKKTIHFVKLSAPWTVLINYAEELCMRAPLQAHPNPSVNWSEQLLRTFRIPNAMYEDVPNKPLDYYTCAFKKSKLDKFLGVDNQDEYFTSTQRARIVYEILETAVYGKRRRAQIGIDRLVEEGVYNAAFPLHDGLYQKPPHYVVPESLNNRQILYEYWARWGKWHKYQPLDHIREYFGEKIGIYFAWLGFYTGWLLPAAIVGLIVFMYGVFTINFDPVSNEVCSPNVSYKMCPRCDEKYGCAYWYLSDICLYSKLTYLFDHPGTVFYAIFVSFWAVTFLEYWKRKSASLAHHWDCMDFEEEEERPRPEFAAKAPSVERNPITGVKEPFFPTPLRYKRMAAGIGALFLMLALIIIFIVAVIIYRVLVSIPLFQSKTFRGVASPIASSTGACVNLIFIMALGRVYETLALRLTQWEMHRTQTDFENNLTFKVFIFQFVNFYSSIFYIAFFKGRFVGYPGHYQHLLGLRNEDCNGSGCLSELAQQLAIIMVGKQIINNAQEILVPKLKAWWHKKKTKMEVRTTRWEEDYQLIENEGLFQEYLEMVLQFGFITIFVAAFPLAPLFALLNNWVEIRLDAQKFVCETRRTVAERAQNIGVWFTILQFVAHLAVISNAFLIAFTSEFLPKLVYMYEFNWNLEGYVNFTLALAPNGTLAQECRYQDFRDSEGNHTMFYWHLLAVRLGFVIIFEHLVLTVCRMIDIMVPDIPKTLEVKIKRERYLAKQALADSETIMKVAQRRDDEDDDDDAGALSPPPDDDD</sequence>
<keyword evidence="12" id="KW-1185">Reference proteome</keyword>
<keyword evidence="4 8" id="KW-0812">Transmembrane</keyword>
<proteinExistence type="inferred from homology"/>
<keyword evidence="3" id="KW-1003">Cell membrane</keyword>
<dbReference type="PANTHER" id="PTHR12308:SF87">
    <property type="entry name" value="ANOCTAMIN"/>
    <property type="match status" value="1"/>
</dbReference>
<feature type="transmembrane region" description="Helical" evidence="8">
    <location>
        <begin position="523"/>
        <end position="547"/>
    </location>
</feature>
<evidence type="ECO:0000256" key="6">
    <source>
        <dbReference type="ARBA" id="ARBA00023136"/>
    </source>
</evidence>
<dbReference type="PANTHER" id="PTHR12308">
    <property type="entry name" value="ANOCTAMIN"/>
    <property type="match status" value="1"/>
</dbReference>
<feature type="transmembrane region" description="Helical" evidence="8">
    <location>
        <begin position="449"/>
        <end position="467"/>
    </location>
</feature>
<dbReference type="InterPro" id="IPR049452">
    <property type="entry name" value="Anoctamin_TM"/>
</dbReference>
<feature type="domain" description="Anoctamin transmembrane" evidence="10">
    <location>
        <begin position="358"/>
        <end position="898"/>
    </location>
</feature>
<dbReference type="Proteomes" id="UP000694941">
    <property type="component" value="Unplaced"/>
</dbReference>
<evidence type="ECO:0000256" key="2">
    <source>
        <dbReference type="ARBA" id="ARBA00009671"/>
    </source>
</evidence>
<evidence type="ECO:0000259" key="11">
    <source>
        <dbReference type="Pfam" id="PF16178"/>
    </source>
</evidence>
<feature type="transmembrane region" description="Helical" evidence="8">
    <location>
        <begin position="369"/>
        <end position="396"/>
    </location>
</feature>
<accession>A0ABM1T2L5</accession>
<evidence type="ECO:0000256" key="1">
    <source>
        <dbReference type="ARBA" id="ARBA00004651"/>
    </source>
</evidence>
<evidence type="ECO:0000256" key="9">
    <source>
        <dbReference type="SAM" id="MobiDB-lite"/>
    </source>
</evidence>
<organism evidence="12 13">
    <name type="scientific">Limulus polyphemus</name>
    <name type="common">Atlantic horseshoe crab</name>
    <dbReference type="NCBI Taxonomy" id="6850"/>
    <lineage>
        <taxon>Eukaryota</taxon>
        <taxon>Metazoa</taxon>
        <taxon>Ecdysozoa</taxon>
        <taxon>Arthropoda</taxon>
        <taxon>Chelicerata</taxon>
        <taxon>Merostomata</taxon>
        <taxon>Xiphosura</taxon>
        <taxon>Limulidae</taxon>
        <taxon>Limulus</taxon>
    </lineage>
</organism>
<evidence type="ECO:0000256" key="8">
    <source>
        <dbReference type="RuleBase" id="RU280814"/>
    </source>
</evidence>
<feature type="region of interest" description="Disordered" evidence="9">
    <location>
        <begin position="18"/>
        <end position="84"/>
    </location>
</feature>
<dbReference type="GeneID" id="106466414"/>
<name>A0ABM1T2L5_LIMPO</name>
<evidence type="ECO:0000256" key="7">
    <source>
        <dbReference type="ARBA" id="ARBA00023180"/>
    </source>
</evidence>
<protein>
    <recommendedName>
        <fullName evidence="8">Anoctamin</fullName>
    </recommendedName>
</protein>
<dbReference type="RefSeq" id="XP_022250121.1">
    <property type="nucleotide sequence ID" value="XM_022394413.1"/>
</dbReference>
<feature type="region of interest" description="Disordered" evidence="9">
    <location>
        <begin position="914"/>
        <end position="939"/>
    </location>
</feature>
<evidence type="ECO:0000313" key="12">
    <source>
        <dbReference type="Proteomes" id="UP000694941"/>
    </source>
</evidence>
<feature type="compositionally biased region" description="Polar residues" evidence="9">
    <location>
        <begin position="66"/>
        <end position="78"/>
    </location>
</feature>
<feature type="transmembrane region" description="Helical" evidence="8">
    <location>
        <begin position="726"/>
        <end position="749"/>
    </location>
</feature>
<comment type="similarity">
    <text evidence="2 8">Belongs to the anoctamin family.</text>
</comment>
<comment type="subcellular location">
    <subcellularLocation>
        <location evidence="1">Cell membrane</location>
        <topology evidence="1">Multi-pass membrane protein</topology>
    </subcellularLocation>
    <subcellularLocation>
        <location evidence="8">Membrane</location>
        <topology evidence="8">Multi-pass membrane protein</topology>
    </subcellularLocation>
</comment>
<evidence type="ECO:0000256" key="5">
    <source>
        <dbReference type="ARBA" id="ARBA00022989"/>
    </source>
</evidence>
<feature type="transmembrane region" description="Helical" evidence="8">
    <location>
        <begin position="611"/>
        <end position="632"/>
    </location>
</feature>
<evidence type="ECO:0000313" key="13">
    <source>
        <dbReference type="RefSeq" id="XP_022250121.1"/>
    </source>
</evidence>
<dbReference type="Pfam" id="PF04547">
    <property type="entry name" value="Anoctamin"/>
    <property type="match status" value="1"/>
</dbReference>
<gene>
    <name evidence="13" type="primary">LOC106466414</name>
</gene>
<evidence type="ECO:0000256" key="4">
    <source>
        <dbReference type="ARBA" id="ARBA00022692"/>
    </source>
</evidence>
<feature type="domain" description="Anoctamin dimerisation" evidence="11">
    <location>
        <begin position="123"/>
        <end position="355"/>
    </location>
</feature>
<feature type="transmembrane region" description="Helical" evidence="8">
    <location>
        <begin position="567"/>
        <end position="591"/>
    </location>
</feature>
<keyword evidence="7" id="KW-0325">Glycoprotein</keyword>
<evidence type="ECO:0000259" key="10">
    <source>
        <dbReference type="Pfam" id="PF04547"/>
    </source>
</evidence>
<keyword evidence="5 8" id="KW-1133">Transmembrane helix</keyword>
<feature type="transmembrane region" description="Helical" evidence="8">
    <location>
        <begin position="777"/>
        <end position="801"/>
    </location>
</feature>
<keyword evidence="6 8" id="KW-0472">Membrane</keyword>